<reference evidence="2" key="1">
    <citation type="journal article" date="2019" name="Sci. Rep.">
        <title>Draft genome of Tanacetum cinerariifolium, the natural source of mosquito coil.</title>
        <authorList>
            <person name="Yamashiro T."/>
            <person name="Shiraishi A."/>
            <person name="Satake H."/>
            <person name="Nakayama K."/>
        </authorList>
    </citation>
    <scope>NUCLEOTIDE SEQUENCE</scope>
</reference>
<dbReference type="PANTHER" id="PTHR11439:SF483">
    <property type="entry name" value="PEPTIDE SYNTHASE GLIP-LIKE, PUTATIVE (AFU_ORTHOLOGUE AFUA_3G12920)-RELATED"/>
    <property type="match status" value="1"/>
</dbReference>
<name>A0A6L2NVD1_TANCI</name>
<accession>A0A6L2NVD1</accession>
<evidence type="ECO:0008006" key="3">
    <source>
        <dbReference type="Google" id="ProtNLM"/>
    </source>
</evidence>
<protein>
    <recommendedName>
        <fullName evidence="3">Reverse transcriptase Ty1/copia-type domain-containing protein</fullName>
    </recommendedName>
</protein>
<proteinExistence type="predicted"/>
<feature type="region of interest" description="Disordered" evidence="1">
    <location>
        <begin position="325"/>
        <end position="354"/>
    </location>
</feature>
<dbReference type="PANTHER" id="PTHR11439">
    <property type="entry name" value="GAG-POL-RELATED RETROTRANSPOSON"/>
    <property type="match status" value="1"/>
</dbReference>
<comment type="caution">
    <text evidence="2">The sequence shown here is derived from an EMBL/GenBank/DDBJ whole genome shotgun (WGS) entry which is preliminary data.</text>
</comment>
<gene>
    <name evidence="2" type="ORF">Tci_060512</name>
</gene>
<feature type="non-terminal residue" evidence="2">
    <location>
        <position position="1"/>
    </location>
</feature>
<feature type="compositionally biased region" description="Low complexity" evidence="1">
    <location>
        <begin position="338"/>
        <end position="348"/>
    </location>
</feature>
<organism evidence="2">
    <name type="scientific">Tanacetum cinerariifolium</name>
    <name type="common">Dalmatian daisy</name>
    <name type="synonym">Chrysanthemum cinerariifolium</name>
    <dbReference type="NCBI Taxonomy" id="118510"/>
    <lineage>
        <taxon>Eukaryota</taxon>
        <taxon>Viridiplantae</taxon>
        <taxon>Streptophyta</taxon>
        <taxon>Embryophyta</taxon>
        <taxon>Tracheophyta</taxon>
        <taxon>Spermatophyta</taxon>
        <taxon>Magnoliopsida</taxon>
        <taxon>eudicotyledons</taxon>
        <taxon>Gunneridae</taxon>
        <taxon>Pentapetalae</taxon>
        <taxon>asterids</taxon>
        <taxon>campanulids</taxon>
        <taxon>Asterales</taxon>
        <taxon>Asteraceae</taxon>
        <taxon>Asteroideae</taxon>
        <taxon>Anthemideae</taxon>
        <taxon>Anthemidinae</taxon>
        <taxon>Tanacetum</taxon>
    </lineage>
</organism>
<dbReference type="AlphaFoldDB" id="A0A6L2NVD1"/>
<evidence type="ECO:0000313" key="2">
    <source>
        <dbReference type="EMBL" id="GEU88534.1"/>
    </source>
</evidence>
<sequence>LDGDDDDGDYDKESIISTNTDIFETSQSIAITTSPLVLPIKDPEEKAVTFSNPLFNSNDDFISSGDESLSDEDVPEDNVKIYSNLIFEFDDEYISSNVNSLFDEVLENIESKDSYDCNLDEPDLLVTPLSDANKDECFDSGGDVNKINDFEDVYYDSKGDILYLKSLLNDDLVHHDSSIPVMSVASILEGFTDEPPLEENDDLFDLEFKNDEWKKILTRMIIETIHVDSDELTAMASEQFSLGPGPKVLTPRTISSGLVPNIPSSTPYVPPTKNDREIMFQPMFDEYLNPPSYVYLRNSSDLKYRVSHVDPQVLPVLAPEPAVLTGTPSSTTIDQDAPSKSTSQTTPETPSPIIPLGVEEAGRDIEVAHMDNNPFVEFLILEPSSEESSTRVVIPIILGARTSSRLCNGYYLEVDLKVKLDELRESIKKYGMETCEPIDTLMVEKSKLDKDSQGKLVDPTCYYGMIGTLMYLTANRPDLVFIVCMCARYQAKPKSTKSTSGSMQLLGDKLVSWSLKKQKSATISSTEAGCIALSGCCA</sequence>
<dbReference type="EMBL" id="BKCJ010009770">
    <property type="protein sequence ID" value="GEU88534.1"/>
    <property type="molecule type" value="Genomic_DNA"/>
</dbReference>
<evidence type="ECO:0000256" key="1">
    <source>
        <dbReference type="SAM" id="MobiDB-lite"/>
    </source>
</evidence>